<keyword evidence="1" id="KW-1133">Transmembrane helix</keyword>
<keyword evidence="1" id="KW-0812">Transmembrane</keyword>
<evidence type="ECO:0000313" key="2">
    <source>
        <dbReference type="EMBL" id="KAH7446705.1"/>
    </source>
</evidence>
<evidence type="ECO:0000313" key="3">
    <source>
        <dbReference type="Proteomes" id="UP000825935"/>
    </source>
</evidence>
<keyword evidence="3" id="KW-1185">Reference proteome</keyword>
<dbReference type="EMBL" id="CM035406">
    <property type="protein sequence ID" value="KAH7446705.1"/>
    <property type="molecule type" value="Genomic_DNA"/>
</dbReference>
<accession>A0A8T2VMB7</accession>
<gene>
    <name evidence="2" type="ORF">KP509_01G069600</name>
</gene>
<protein>
    <submittedName>
        <fullName evidence="2">Uncharacterized protein</fullName>
    </submittedName>
</protein>
<sequence>MVFQYPYGNNYACSDTVKMGRGALNGFSCIIYNWRLSSITMHALFSIAFLCMLTEAVTRAVFLYVYNGISEMFGKDPPRGMGCLNCVGMNLSCNAKHRKIPYLMWVKPHYELHGCTIMMTI</sequence>
<proteinExistence type="predicted"/>
<dbReference type="AlphaFoldDB" id="A0A8T2VMB7"/>
<dbReference type="Proteomes" id="UP000825935">
    <property type="component" value="Chromosome 1"/>
</dbReference>
<reference evidence="2" key="1">
    <citation type="submission" date="2021-08" db="EMBL/GenBank/DDBJ databases">
        <title>WGS assembly of Ceratopteris richardii.</title>
        <authorList>
            <person name="Marchant D.B."/>
            <person name="Chen G."/>
            <person name="Jenkins J."/>
            <person name="Shu S."/>
            <person name="Leebens-Mack J."/>
            <person name="Grimwood J."/>
            <person name="Schmutz J."/>
            <person name="Soltis P."/>
            <person name="Soltis D."/>
            <person name="Chen Z.-H."/>
        </authorList>
    </citation>
    <scope>NUCLEOTIDE SEQUENCE</scope>
    <source>
        <strain evidence="2">Whitten #5841</strain>
        <tissue evidence="2">Leaf</tissue>
    </source>
</reference>
<comment type="caution">
    <text evidence="2">The sequence shown here is derived from an EMBL/GenBank/DDBJ whole genome shotgun (WGS) entry which is preliminary data.</text>
</comment>
<organism evidence="2 3">
    <name type="scientific">Ceratopteris richardii</name>
    <name type="common">Triangle waterfern</name>
    <dbReference type="NCBI Taxonomy" id="49495"/>
    <lineage>
        <taxon>Eukaryota</taxon>
        <taxon>Viridiplantae</taxon>
        <taxon>Streptophyta</taxon>
        <taxon>Embryophyta</taxon>
        <taxon>Tracheophyta</taxon>
        <taxon>Polypodiopsida</taxon>
        <taxon>Polypodiidae</taxon>
        <taxon>Polypodiales</taxon>
        <taxon>Pteridineae</taxon>
        <taxon>Pteridaceae</taxon>
        <taxon>Parkerioideae</taxon>
        <taxon>Ceratopteris</taxon>
    </lineage>
</organism>
<name>A0A8T2VMB7_CERRI</name>
<keyword evidence="1" id="KW-0472">Membrane</keyword>
<feature type="transmembrane region" description="Helical" evidence="1">
    <location>
        <begin position="43"/>
        <end position="66"/>
    </location>
</feature>
<evidence type="ECO:0000256" key="1">
    <source>
        <dbReference type="SAM" id="Phobius"/>
    </source>
</evidence>